<gene>
    <name evidence="2" type="ORF">DR999_PMT11467</name>
</gene>
<feature type="region of interest" description="Disordered" evidence="1">
    <location>
        <begin position="69"/>
        <end position="126"/>
    </location>
</feature>
<sequence length="126" mass="13434">MIQREALPRRERSSVSLAHVFFGFSAHQGPGGCQLLTGTTQLAPSVDAKQPSAGNNTELDWTTAPLHSVPGAHAAHMGSTKTGSPRRLRSAPGVPVTVRECGQARFSQAFPRRATASIREEPARHA</sequence>
<accession>A0A4D9E5X1</accession>
<evidence type="ECO:0000256" key="1">
    <source>
        <dbReference type="SAM" id="MobiDB-lite"/>
    </source>
</evidence>
<organism evidence="2 3">
    <name type="scientific">Platysternon megacephalum</name>
    <name type="common">big-headed turtle</name>
    <dbReference type="NCBI Taxonomy" id="55544"/>
    <lineage>
        <taxon>Eukaryota</taxon>
        <taxon>Metazoa</taxon>
        <taxon>Chordata</taxon>
        <taxon>Craniata</taxon>
        <taxon>Vertebrata</taxon>
        <taxon>Euteleostomi</taxon>
        <taxon>Archelosauria</taxon>
        <taxon>Testudinata</taxon>
        <taxon>Testudines</taxon>
        <taxon>Cryptodira</taxon>
        <taxon>Durocryptodira</taxon>
        <taxon>Testudinoidea</taxon>
        <taxon>Platysternidae</taxon>
        <taxon>Platysternon</taxon>
    </lineage>
</organism>
<comment type="caution">
    <text evidence="2">The sequence shown here is derived from an EMBL/GenBank/DDBJ whole genome shotgun (WGS) entry which is preliminary data.</text>
</comment>
<keyword evidence="3" id="KW-1185">Reference proteome</keyword>
<dbReference type="EMBL" id="QXTE01000107">
    <property type="protein sequence ID" value="TFK05836.1"/>
    <property type="molecule type" value="Genomic_DNA"/>
</dbReference>
<reference evidence="2 3" key="1">
    <citation type="submission" date="2019-04" db="EMBL/GenBank/DDBJ databases">
        <title>Draft genome of the big-headed turtle Platysternon megacephalum.</title>
        <authorList>
            <person name="Gong S."/>
        </authorList>
    </citation>
    <scope>NUCLEOTIDE SEQUENCE [LARGE SCALE GENOMIC DNA]</scope>
    <source>
        <strain evidence="2">DO16091913</strain>
        <tissue evidence="2">Muscle</tissue>
    </source>
</reference>
<reference evidence="2 3" key="2">
    <citation type="submission" date="2019-04" db="EMBL/GenBank/DDBJ databases">
        <title>The genome sequence of big-headed turtle.</title>
        <authorList>
            <person name="Gong S."/>
        </authorList>
    </citation>
    <scope>NUCLEOTIDE SEQUENCE [LARGE SCALE GENOMIC DNA]</scope>
    <source>
        <strain evidence="2">DO16091913</strain>
        <tissue evidence="2">Muscle</tissue>
    </source>
</reference>
<proteinExistence type="predicted"/>
<protein>
    <submittedName>
        <fullName evidence="2">Leucine-rich repeat and calponin homology domain-containing protein 3</fullName>
    </submittedName>
</protein>
<name>A0A4D9E5X1_9SAUR</name>
<dbReference type="AlphaFoldDB" id="A0A4D9E5X1"/>
<evidence type="ECO:0000313" key="2">
    <source>
        <dbReference type="EMBL" id="TFK05836.1"/>
    </source>
</evidence>
<evidence type="ECO:0000313" key="3">
    <source>
        <dbReference type="Proteomes" id="UP000297703"/>
    </source>
</evidence>
<dbReference type="Proteomes" id="UP000297703">
    <property type="component" value="Unassembled WGS sequence"/>
</dbReference>